<comment type="similarity">
    <text evidence="1 5">Belongs to the iron/manganese superoxide dismutase family.</text>
</comment>
<organism evidence="9 10">
    <name type="scientific">Pseudopedobacter beijingensis</name>
    <dbReference type="NCBI Taxonomy" id="1207056"/>
    <lineage>
        <taxon>Bacteria</taxon>
        <taxon>Pseudomonadati</taxon>
        <taxon>Bacteroidota</taxon>
        <taxon>Sphingobacteriia</taxon>
        <taxon>Sphingobacteriales</taxon>
        <taxon>Sphingobacteriaceae</taxon>
        <taxon>Pseudopedobacter</taxon>
    </lineage>
</organism>
<evidence type="ECO:0000256" key="4">
    <source>
        <dbReference type="ARBA" id="ARBA00023002"/>
    </source>
</evidence>
<evidence type="ECO:0000313" key="9">
    <source>
        <dbReference type="EMBL" id="MFD1630541.1"/>
    </source>
</evidence>
<dbReference type="SUPFAM" id="SSF46609">
    <property type="entry name" value="Fe,Mn superoxide dismutase (SOD), N-terminal domain"/>
    <property type="match status" value="1"/>
</dbReference>
<keyword evidence="6" id="KW-0732">Signal</keyword>
<protein>
    <recommendedName>
        <fullName evidence="2 5">Superoxide dismutase</fullName>
        <ecNumber evidence="2 5">1.15.1.1</ecNumber>
    </recommendedName>
</protein>
<dbReference type="Gene3D" id="1.10.287.990">
    <property type="entry name" value="Fe,Mn superoxide dismutase (SOD) domain"/>
    <property type="match status" value="1"/>
</dbReference>
<comment type="function">
    <text evidence="5">Destroys radicals which are normally produced within the cells and which are toxic to biological systems.</text>
</comment>
<feature type="signal peptide" evidence="6">
    <location>
        <begin position="1"/>
        <end position="20"/>
    </location>
</feature>
<comment type="caution">
    <text evidence="9">The sequence shown here is derived from an EMBL/GenBank/DDBJ whole genome shotgun (WGS) entry which is preliminary data.</text>
</comment>
<dbReference type="InterPro" id="IPR019831">
    <property type="entry name" value="Mn/Fe_SOD_N"/>
</dbReference>
<dbReference type="PRINTS" id="PR01703">
    <property type="entry name" value="MNSODISMTASE"/>
</dbReference>
<evidence type="ECO:0000256" key="2">
    <source>
        <dbReference type="ARBA" id="ARBA00012682"/>
    </source>
</evidence>
<evidence type="ECO:0000256" key="3">
    <source>
        <dbReference type="ARBA" id="ARBA00022723"/>
    </source>
</evidence>
<comment type="catalytic activity">
    <reaction evidence="5">
        <text>2 superoxide + 2 H(+) = H2O2 + O2</text>
        <dbReference type="Rhea" id="RHEA:20696"/>
        <dbReference type="ChEBI" id="CHEBI:15378"/>
        <dbReference type="ChEBI" id="CHEBI:15379"/>
        <dbReference type="ChEBI" id="CHEBI:16240"/>
        <dbReference type="ChEBI" id="CHEBI:18421"/>
        <dbReference type="EC" id="1.15.1.1"/>
    </reaction>
</comment>
<dbReference type="Gene3D" id="3.55.40.20">
    <property type="entry name" value="Iron/manganese superoxide dismutase, C-terminal domain"/>
    <property type="match status" value="1"/>
</dbReference>
<keyword evidence="4 5" id="KW-0560">Oxidoreductase</keyword>
<keyword evidence="10" id="KW-1185">Reference proteome</keyword>
<evidence type="ECO:0000256" key="6">
    <source>
        <dbReference type="SAM" id="SignalP"/>
    </source>
</evidence>
<dbReference type="PANTHER" id="PTHR43595">
    <property type="entry name" value="37S RIBOSOMAL PROTEIN S26, MITOCHONDRIAL"/>
    <property type="match status" value="1"/>
</dbReference>
<feature type="domain" description="Manganese/iron superoxide dismutase C-terminal" evidence="8">
    <location>
        <begin position="111"/>
        <end position="216"/>
    </location>
</feature>
<feature type="domain" description="Manganese/iron superoxide dismutase N-terminal" evidence="7">
    <location>
        <begin position="25"/>
        <end position="103"/>
    </location>
</feature>
<gene>
    <name evidence="9" type="ORF">ACFSAH_11670</name>
</gene>
<dbReference type="Proteomes" id="UP001597118">
    <property type="component" value="Unassembled WGS sequence"/>
</dbReference>
<dbReference type="PROSITE" id="PS00088">
    <property type="entry name" value="SOD_MN"/>
    <property type="match status" value="1"/>
</dbReference>
<dbReference type="PIRSF" id="PIRSF000349">
    <property type="entry name" value="SODismutase"/>
    <property type="match status" value="1"/>
</dbReference>
<reference evidence="10" key="1">
    <citation type="journal article" date="2019" name="Int. J. Syst. Evol. Microbiol.">
        <title>The Global Catalogue of Microorganisms (GCM) 10K type strain sequencing project: providing services to taxonomists for standard genome sequencing and annotation.</title>
        <authorList>
            <consortium name="The Broad Institute Genomics Platform"/>
            <consortium name="The Broad Institute Genome Sequencing Center for Infectious Disease"/>
            <person name="Wu L."/>
            <person name="Ma J."/>
        </authorList>
    </citation>
    <scope>NUCLEOTIDE SEQUENCE [LARGE SCALE GENOMIC DNA]</scope>
    <source>
        <strain evidence="10">CCUG 53762</strain>
    </source>
</reference>
<dbReference type="EC" id="1.15.1.1" evidence="2 5"/>
<dbReference type="PANTHER" id="PTHR43595:SF2">
    <property type="entry name" value="SMALL RIBOSOMAL SUBUNIT PROTEIN MS42"/>
    <property type="match status" value="1"/>
</dbReference>
<accession>A0ABW4ICR5</accession>
<dbReference type="InterPro" id="IPR019832">
    <property type="entry name" value="Mn/Fe_SOD_C"/>
</dbReference>
<dbReference type="InterPro" id="IPR036324">
    <property type="entry name" value="Mn/Fe_SOD_N_sf"/>
</dbReference>
<dbReference type="InterPro" id="IPR019833">
    <property type="entry name" value="Mn/Fe_SOD_BS"/>
</dbReference>
<evidence type="ECO:0000256" key="1">
    <source>
        <dbReference type="ARBA" id="ARBA00008714"/>
    </source>
</evidence>
<keyword evidence="3 5" id="KW-0479">Metal-binding</keyword>
<name>A0ABW4ICR5_9SPHI</name>
<dbReference type="InterPro" id="IPR036314">
    <property type="entry name" value="SOD_C_sf"/>
</dbReference>
<dbReference type="GO" id="GO:0004784">
    <property type="term" value="F:superoxide dismutase activity"/>
    <property type="evidence" value="ECO:0007669"/>
    <property type="project" value="UniProtKB-EC"/>
</dbReference>
<evidence type="ECO:0000259" key="7">
    <source>
        <dbReference type="Pfam" id="PF00081"/>
    </source>
</evidence>
<dbReference type="Pfam" id="PF00081">
    <property type="entry name" value="Sod_Fe_N"/>
    <property type="match status" value="1"/>
</dbReference>
<evidence type="ECO:0000256" key="5">
    <source>
        <dbReference type="RuleBase" id="RU000414"/>
    </source>
</evidence>
<dbReference type="Pfam" id="PF02777">
    <property type="entry name" value="Sod_Fe_C"/>
    <property type="match status" value="1"/>
</dbReference>
<dbReference type="InterPro" id="IPR001189">
    <property type="entry name" value="Mn/Fe_SOD"/>
</dbReference>
<proteinExistence type="inferred from homology"/>
<dbReference type="EMBL" id="JBHUDG010000018">
    <property type="protein sequence ID" value="MFD1630541.1"/>
    <property type="molecule type" value="Genomic_DNA"/>
</dbReference>
<dbReference type="SUPFAM" id="SSF54719">
    <property type="entry name" value="Fe,Mn superoxide dismutase (SOD), C-terminal domain"/>
    <property type="match status" value="1"/>
</dbReference>
<sequence>MKIKSFILGAFLLAGHSLFAQFVQKPLPYAYNALEPNIDAQTMEIHYSRHHATYVKNLNDAVKGTPAEKQSIEEVLKSLNKNNAAVRNNGGGHYNHELFWSILTPEKNTAPSAELTQAINAQFKSLDELKKRINDAAVKRFGSGWAWLLVNADGKLQVSSTGNQDNPLMPFISTQGTPILGIDVWEHAYYLKYQNKRADYLGNIWNVINWTEVSRRYAEAKK</sequence>
<evidence type="ECO:0000313" key="10">
    <source>
        <dbReference type="Proteomes" id="UP001597118"/>
    </source>
</evidence>
<feature type="chain" id="PRO_5045772511" description="Superoxide dismutase" evidence="6">
    <location>
        <begin position="21"/>
        <end position="222"/>
    </location>
</feature>
<evidence type="ECO:0000259" key="8">
    <source>
        <dbReference type="Pfam" id="PF02777"/>
    </source>
</evidence>
<dbReference type="RefSeq" id="WP_379662918.1">
    <property type="nucleotide sequence ID" value="NZ_JBHUDG010000018.1"/>
</dbReference>